<dbReference type="RefSeq" id="WP_224312114.1">
    <property type="nucleotide sequence ID" value="NZ_JAIRBM010000003.1"/>
</dbReference>
<evidence type="ECO:0000259" key="4">
    <source>
        <dbReference type="Pfam" id="PF00535"/>
    </source>
</evidence>
<protein>
    <submittedName>
        <fullName evidence="5">Glycosyltransferase</fullName>
        <ecNumber evidence="5">2.4.-.-</ecNumber>
    </submittedName>
</protein>
<evidence type="ECO:0000313" key="5">
    <source>
        <dbReference type="EMBL" id="MBZ6075878.1"/>
    </source>
</evidence>
<dbReference type="Pfam" id="PF00535">
    <property type="entry name" value="Glycos_transf_2"/>
    <property type="match status" value="1"/>
</dbReference>
<dbReference type="InterPro" id="IPR001173">
    <property type="entry name" value="Glyco_trans_2-like"/>
</dbReference>
<feature type="domain" description="Glycosyltransferase 2-like" evidence="4">
    <location>
        <begin position="11"/>
        <end position="144"/>
    </location>
</feature>
<sequence>MKGDQLDTTAVIIPHYRDEERLDKCLGALAANDGFDSVEVIVVDNDSGIDLSPLSSKYPSVQFVIETTRGAAATRNRGVRESSSSMLFFIDSDCVPAPNWLRAGRAALQKSDIVGGSVDLFDETPPPRNGAQIFETVFAFNQRQYIEKQGFSVTANLLTWRHVFADVGGFRSRVSEDVDWCHRALKKGYRLVFDDGVVVAHPTRRDLSDLTRKWKRMVQERFELQTQRRFARTYWATRACLVLCSPLLDVRRILLSQHVHGLKEILRGAYVLFYLRTLRFIWMMRQVISGHLDRRDADYHPSRAQLKS</sequence>
<dbReference type="EC" id="2.4.-.-" evidence="5"/>
<dbReference type="Proteomes" id="UP000704176">
    <property type="component" value="Unassembled WGS sequence"/>
</dbReference>
<evidence type="ECO:0000256" key="1">
    <source>
        <dbReference type="ARBA" id="ARBA00006739"/>
    </source>
</evidence>
<dbReference type="PANTHER" id="PTHR43179">
    <property type="entry name" value="RHAMNOSYLTRANSFERASE WBBL"/>
    <property type="match status" value="1"/>
</dbReference>
<dbReference type="PANTHER" id="PTHR43179:SF12">
    <property type="entry name" value="GALACTOFURANOSYLTRANSFERASE GLFT2"/>
    <property type="match status" value="1"/>
</dbReference>
<evidence type="ECO:0000313" key="6">
    <source>
        <dbReference type="Proteomes" id="UP000704176"/>
    </source>
</evidence>
<dbReference type="InterPro" id="IPR029044">
    <property type="entry name" value="Nucleotide-diphossugar_trans"/>
</dbReference>
<proteinExistence type="inferred from homology"/>
<keyword evidence="2 5" id="KW-0328">Glycosyltransferase</keyword>
<dbReference type="EMBL" id="JAIRBM010000003">
    <property type="protein sequence ID" value="MBZ6075878.1"/>
    <property type="molecule type" value="Genomic_DNA"/>
</dbReference>
<evidence type="ECO:0000256" key="3">
    <source>
        <dbReference type="ARBA" id="ARBA00022679"/>
    </source>
</evidence>
<accession>A0ABS7VLP7</accession>
<comment type="similarity">
    <text evidence="1">Belongs to the glycosyltransferase 2 family.</text>
</comment>
<keyword evidence="6" id="KW-1185">Reference proteome</keyword>
<organism evidence="5 6">
    <name type="scientific">Microvirga puerhi</name>
    <dbReference type="NCBI Taxonomy" id="2876078"/>
    <lineage>
        <taxon>Bacteria</taxon>
        <taxon>Pseudomonadati</taxon>
        <taxon>Pseudomonadota</taxon>
        <taxon>Alphaproteobacteria</taxon>
        <taxon>Hyphomicrobiales</taxon>
        <taxon>Methylobacteriaceae</taxon>
        <taxon>Microvirga</taxon>
    </lineage>
</organism>
<dbReference type="GO" id="GO:0016757">
    <property type="term" value="F:glycosyltransferase activity"/>
    <property type="evidence" value="ECO:0007669"/>
    <property type="project" value="UniProtKB-KW"/>
</dbReference>
<dbReference type="Gene3D" id="3.90.550.10">
    <property type="entry name" value="Spore Coat Polysaccharide Biosynthesis Protein SpsA, Chain A"/>
    <property type="match status" value="1"/>
</dbReference>
<gene>
    <name evidence="5" type="ORF">K9B37_06200</name>
</gene>
<reference evidence="5 6" key="1">
    <citation type="submission" date="2021-09" db="EMBL/GenBank/DDBJ databases">
        <title>The complete genome sequence of a new microorganism.</title>
        <authorList>
            <person name="Zi Z."/>
        </authorList>
    </citation>
    <scope>NUCLEOTIDE SEQUENCE [LARGE SCALE GENOMIC DNA]</scope>
    <source>
        <strain evidence="5 6">WGZ8</strain>
    </source>
</reference>
<evidence type="ECO:0000256" key="2">
    <source>
        <dbReference type="ARBA" id="ARBA00022676"/>
    </source>
</evidence>
<comment type="caution">
    <text evidence="5">The sequence shown here is derived from an EMBL/GenBank/DDBJ whole genome shotgun (WGS) entry which is preliminary data.</text>
</comment>
<dbReference type="SUPFAM" id="SSF53448">
    <property type="entry name" value="Nucleotide-diphospho-sugar transferases"/>
    <property type="match status" value="1"/>
</dbReference>
<name>A0ABS7VLP7_9HYPH</name>
<keyword evidence="3 5" id="KW-0808">Transferase</keyword>